<gene>
    <name evidence="1" type="ORF">SAMN05216580_2827</name>
</gene>
<reference evidence="2" key="1">
    <citation type="submission" date="2016-10" db="EMBL/GenBank/DDBJ databases">
        <authorList>
            <person name="Varghese N."/>
            <person name="Submissions S."/>
        </authorList>
    </citation>
    <scope>NUCLEOTIDE SEQUENCE [LARGE SCALE GENOMIC DNA]</scope>
    <source>
        <strain evidence="2">CCTCC 2012022</strain>
    </source>
</reference>
<evidence type="ECO:0000313" key="1">
    <source>
        <dbReference type="EMBL" id="SDU40798.1"/>
    </source>
</evidence>
<dbReference type="RefSeq" id="WP_090215713.1">
    <property type="nucleotide sequence ID" value="NZ_LT629780.1"/>
</dbReference>
<keyword evidence="2" id="KW-1185">Reference proteome</keyword>
<proteinExistence type="predicted"/>
<evidence type="ECO:0000313" key="2">
    <source>
        <dbReference type="Proteomes" id="UP000243063"/>
    </source>
</evidence>
<dbReference type="EMBL" id="LT629780">
    <property type="protein sequence ID" value="SDU40798.1"/>
    <property type="molecule type" value="Genomic_DNA"/>
</dbReference>
<protein>
    <submittedName>
        <fullName evidence="1">Uncharacterized protein</fullName>
    </submittedName>
</protein>
<name>A0A1H2IAD6_9GAMM</name>
<dbReference type="Proteomes" id="UP000243063">
    <property type="component" value="Chromosome I"/>
</dbReference>
<accession>A0A1H2IAD6</accession>
<organism evidence="1 2">
    <name type="scientific">Geopseudomonas guangdongensis</name>
    <dbReference type="NCBI Taxonomy" id="1245526"/>
    <lineage>
        <taxon>Bacteria</taxon>
        <taxon>Pseudomonadati</taxon>
        <taxon>Pseudomonadota</taxon>
        <taxon>Gammaproteobacteria</taxon>
        <taxon>Pseudomonadales</taxon>
        <taxon>Pseudomonadaceae</taxon>
        <taxon>Geopseudomonas</taxon>
    </lineage>
</organism>
<sequence length="75" mass="8034">MGSIARSKPGGYIAGRRHTHYTFGPAASPGGTDNRTFAMAVQAESAQEARALSGSYNPVTHQIARHSPDYQSSWL</sequence>
<dbReference type="AlphaFoldDB" id="A0A1H2IAD6"/>